<keyword evidence="2" id="KW-0472">Membrane</keyword>
<evidence type="ECO:0000313" key="4">
    <source>
        <dbReference type="Proteomes" id="UP001241747"/>
    </source>
</evidence>
<dbReference type="EMBL" id="JAUSVY010000005">
    <property type="protein sequence ID" value="MDQ0505888.1"/>
    <property type="molecule type" value="Genomic_DNA"/>
</dbReference>
<feature type="transmembrane region" description="Helical" evidence="2">
    <location>
        <begin position="120"/>
        <end position="144"/>
    </location>
</feature>
<keyword evidence="4" id="KW-1185">Reference proteome</keyword>
<feature type="region of interest" description="Disordered" evidence="1">
    <location>
        <begin position="154"/>
        <end position="186"/>
    </location>
</feature>
<feature type="compositionally biased region" description="Pro residues" evidence="1">
    <location>
        <begin position="163"/>
        <end position="186"/>
    </location>
</feature>
<keyword evidence="2" id="KW-0812">Transmembrane</keyword>
<evidence type="ECO:0000256" key="1">
    <source>
        <dbReference type="SAM" id="MobiDB-lite"/>
    </source>
</evidence>
<evidence type="ECO:0000256" key="2">
    <source>
        <dbReference type="SAM" id="Phobius"/>
    </source>
</evidence>
<keyword evidence="2" id="KW-1133">Transmembrane helix</keyword>
<feature type="transmembrane region" description="Helical" evidence="2">
    <location>
        <begin position="89"/>
        <end position="108"/>
    </location>
</feature>
<proteinExistence type="predicted"/>
<comment type="caution">
    <text evidence="3">The sequence shown here is derived from an EMBL/GenBank/DDBJ whole genome shotgun (WGS) entry which is preliminary data.</text>
</comment>
<protein>
    <submittedName>
        <fullName evidence="3">Uncharacterized protein</fullName>
    </submittedName>
</protein>
<feature type="transmembrane region" description="Helical" evidence="2">
    <location>
        <begin position="12"/>
        <end position="36"/>
    </location>
</feature>
<accession>A0ABU0LFK7</accession>
<organism evidence="3 4">
    <name type="scientific">Xanthobacter agilis</name>
    <dbReference type="NCBI Taxonomy" id="47492"/>
    <lineage>
        <taxon>Bacteria</taxon>
        <taxon>Pseudomonadati</taxon>
        <taxon>Pseudomonadota</taxon>
        <taxon>Alphaproteobacteria</taxon>
        <taxon>Hyphomicrobiales</taxon>
        <taxon>Xanthobacteraceae</taxon>
        <taxon>Xanthobacter</taxon>
    </lineage>
</organism>
<name>A0ABU0LFK7_XANAG</name>
<dbReference type="Proteomes" id="UP001241747">
    <property type="component" value="Unassembled WGS sequence"/>
</dbReference>
<reference evidence="3 4" key="1">
    <citation type="submission" date="2023-07" db="EMBL/GenBank/DDBJ databases">
        <title>Genomic Encyclopedia of Type Strains, Phase IV (KMG-IV): sequencing the most valuable type-strain genomes for metagenomic binning, comparative biology and taxonomic classification.</title>
        <authorList>
            <person name="Goeker M."/>
        </authorList>
    </citation>
    <scope>NUCLEOTIDE SEQUENCE [LARGE SCALE GENOMIC DNA]</scope>
    <source>
        <strain evidence="3 4">DSM 3770</strain>
    </source>
</reference>
<feature type="transmembrane region" description="Helical" evidence="2">
    <location>
        <begin position="48"/>
        <end position="80"/>
    </location>
</feature>
<sequence length="186" mass="19645">MDMLVRLLLRLLLVPLGYFAAVLAGAVVIVVGQWRIGTLFDDLPPDDVALGMVIAVISTVTFLMLLLSLMWLVASVGILFSEAFAVRSWLFHAANGAVSAFVANQLFAKDAGALEVGDGFYILAAGLAGGLAYWVVAGSTAGFFKPVLLSPAERAARRRRPAPDMPQPDPPQPDPPRPDPPPPGAA</sequence>
<gene>
    <name evidence="3" type="ORF">QOZ94_002688</name>
</gene>
<evidence type="ECO:0000313" key="3">
    <source>
        <dbReference type="EMBL" id="MDQ0505888.1"/>
    </source>
</evidence>